<dbReference type="EMBL" id="KY684110">
    <property type="protein sequence ID" value="ARF11943.1"/>
    <property type="molecule type" value="Genomic_DNA"/>
</dbReference>
<name>A0A1V0SJQ3_9VIRU</name>
<organism evidence="1">
    <name type="scientific">Klosneuvirus KNV1</name>
    <dbReference type="NCBI Taxonomy" id="1977640"/>
    <lineage>
        <taxon>Viruses</taxon>
        <taxon>Varidnaviria</taxon>
        <taxon>Bamfordvirae</taxon>
        <taxon>Nucleocytoviricota</taxon>
        <taxon>Megaviricetes</taxon>
        <taxon>Imitervirales</taxon>
        <taxon>Mimiviridae</taxon>
        <taxon>Klosneuvirinae</taxon>
        <taxon>Klosneuvirus</taxon>
    </lineage>
</organism>
<evidence type="ECO:0000313" key="1">
    <source>
        <dbReference type="EMBL" id="ARF11943.1"/>
    </source>
</evidence>
<sequence>MDLQKYQKYFSNSHILTDLLHENKLDQMIETFDKCLVDIFFLGSGGDATGFIYKQDPTQVLKICTKRIRFFKGFDTYDATEFLQLSRKIKYFVPINKILYEDDYVFVYLQALCEPIKTTVTKNKMITALLRATKCMIEFGIMTKLSRHNLAIWKDRIYVFDYHGLNKIKLKHDNVSDKWFRNVLITNSLFFLTNLSKYNKIKSVWKKNHNNKDFYEYIKEKEYIPICYIKLVKCIVHDKIEIDKINKYLDECIDRLVNNS</sequence>
<protein>
    <submittedName>
        <fullName evidence="1">Uncharacterized protein</fullName>
    </submittedName>
</protein>
<accession>A0A1V0SJQ3</accession>
<gene>
    <name evidence="1" type="ORF">Klosneuvirus_3_78</name>
</gene>
<proteinExistence type="predicted"/>
<reference evidence="1" key="1">
    <citation type="journal article" date="2017" name="Science">
        <title>Giant viruses with an expanded complement of translation system components.</title>
        <authorList>
            <person name="Schulz F."/>
            <person name="Yutin N."/>
            <person name="Ivanova N.N."/>
            <person name="Ortega D.R."/>
            <person name="Lee T.K."/>
            <person name="Vierheilig J."/>
            <person name="Daims H."/>
            <person name="Horn M."/>
            <person name="Wagner M."/>
            <person name="Jensen G.J."/>
            <person name="Kyrpides N.C."/>
            <person name="Koonin E.V."/>
            <person name="Woyke T."/>
        </authorList>
    </citation>
    <scope>NUCLEOTIDE SEQUENCE</scope>
    <source>
        <strain evidence="1">KNV1</strain>
    </source>
</reference>